<comment type="similarity">
    <text evidence="7">Belongs to the SMC family.</text>
</comment>
<dbReference type="SUPFAM" id="SSF75553">
    <property type="entry name" value="Smc hinge domain"/>
    <property type="match status" value="1"/>
</dbReference>
<dbReference type="GO" id="GO:0005737">
    <property type="term" value="C:cytoplasm"/>
    <property type="evidence" value="ECO:0007669"/>
    <property type="project" value="UniProtKB-SubCell"/>
</dbReference>
<dbReference type="GO" id="GO:0005524">
    <property type="term" value="F:ATP binding"/>
    <property type="evidence" value="ECO:0007669"/>
    <property type="project" value="UniProtKB-UniRule"/>
</dbReference>
<name>A0A1T4V614_9FIRM</name>
<gene>
    <name evidence="7" type="primary">smc</name>
    <name evidence="9" type="ORF">SAMN02745111_00274</name>
</gene>
<dbReference type="SMART" id="SM00968">
    <property type="entry name" value="SMC_hinge"/>
    <property type="match status" value="1"/>
</dbReference>
<dbReference type="NCBIfam" id="TIGR02168">
    <property type="entry name" value="SMC_prok_B"/>
    <property type="match status" value="1"/>
</dbReference>
<dbReference type="Gene3D" id="3.30.70.1620">
    <property type="match status" value="1"/>
</dbReference>
<dbReference type="FunFam" id="3.40.50.300:FF:000984">
    <property type="entry name" value="Chromosome partition protein Smc"/>
    <property type="match status" value="1"/>
</dbReference>
<evidence type="ECO:0000256" key="3">
    <source>
        <dbReference type="ARBA" id="ARBA00022741"/>
    </source>
</evidence>
<dbReference type="GO" id="GO:0003677">
    <property type="term" value="F:DNA binding"/>
    <property type="evidence" value="ECO:0007669"/>
    <property type="project" value="UniProtKB-UniRule"/>
</dbReference>
<comment type="function">
    <text evidence="7">Required for chromosome condensation and partitioning.</text>
</comment>
<protein>
    <recommendedName>
        <fullName evidence="7">Chromosome partition protein Smc</fullName>
    </recommendedName>
</protein>
<dbReference type="InterPro" id="IPR010935">
    <property type="entry name" value="SMC_hinge"/>
</dbReference>
<feature type="coiled-coil region" evidence="7">
    <location>
        <begin position="167"/>
        <end position="201"/>
    </location>
</feature>
<evidence type="ECO:0000313" key="9">
    <source>
        <dbReference type="EMBL" id="SKA60420.1"/>
    </source>
</evidence>
<dbReference type="InterPro" id="IPR036277">
    <property type="entry name" value="SMC_hinge_sf"/>
</dbReference>
<sequence>MYLKSIEIQGFKSFANKIKFEFHDGITGIVGPNGSGKSNVADAVRWVLGEQKIKQLRGSKMEDVIFSGTEMRKPLGFAFVAITLDNSDKKLPIDYDEVTVSRRLFRSGESEYMINGTVCRLKDVHELFYDTGIGKEGYSIIGQGQIDKILSGKPEERRELFDEAAGIVKFKRRKNETLKKLNDEEQNLVRVEDILSELERQVKPLAIQSDKAKKYLTYRDELKSCETSLFVIDMDKLKADIEEIDKNTQITQTDYNETESLLEKTKLEYSKLDALLEEINDKIEEKKDFVNESILSKEKMESQILLINEQINSAKASDEHIKNQLDELNKAISTGKSELENKREDKADIEANMKLVVKRQEEYIDKNSVFAEEVSEIEEKIEDAKAEIISLLNAKTQIKSSLERCDTLIEQINIRKNELEDKIAKFKEASTKQDEIINDLNNELIKINDSINELNAEQEKCESKIKEAKNNQANILRNIDGNKNELLRNSSRLESLKNITEKYEGYGNSIKKVMELKTSKKGIVGVVADIIKTEKKYEIAIETALGGNIQNIVTDTETTAKEIIEYLKKNKFGRATFLPLSSMSTNRINFNNMEALEMEGVLGLASSLVEIDEKYSGVAKFLLGRVVVVDNIDNAIALARRFKYSLRIVTLEGELLNAGGSISGGAYKNTSNLLGRRREIEELEGNIKKLKSYADSLDADLVKNRSEISVISEELEKINKAIQEQFILQNTVKVNLNQADEKKKNIVSEFEEHSGESENIENRISDIKKDSEKLSDELLNSEDRIKELEKSVNDLTAKLKDKNDSKSENDKNIENVKIEIASLSQKHEFVCSDISRIEEDIKVNEEKKTEISRSNEENSGEIEERLLTIDTIKAEIDKLVKVKDDTEKEIDELQNSKEEQMKEHKDFFDKREEYSEKLSVLDRELFRLSAQKEKLCEKSDNKVDYMWTEYELTYGEAKKTVVDMSVSRSDLGSRISSLKKEIKDLGPVNVNAIEEYKEVGERYEFMNAQHEDLMKAKDNLLSIIDELDKGMKKQFTEKFNDIKNEFDKVYKELFGGGKGTIELDESEDILEAGVQIISQPPGKQLKNMMQLSGGEKAFTAIALLFAIQNLKPSPFCLLDEIEAALDGSNVVKFAQYLHKLTEHTQFIVITHRRGTMESVDRLYGITMQEKGVSTLVSVDLIEGELAKEEQESQNENE</sequence>
<dbReference type="STRING" id="39495.SAMN02745111_00274"/>
<dbReference type="GO" id="GO:0007059">
    <property type="term" value="P:chromosome segregation"/>
    <property type="evidence" value="ECO:0007669"/>
    <property type="project" value="UniProtKB-UniRule"/>
</dbReference>
<dbReference type="SUPFAM" id="SSF52540">
    <property type="entry name" value="P-loop containing nucleoside triphosphate hydrolases"/>
    <property type="match status" value="2"/>
</dbReference>
<proteinExistence type="inferred from homology"/>
<dbReference type="InterPro" id="IPR003395">
    <property type="entry name" value="RecF/RecN/SMC_N"/>
</dbReference>
<evidence type="ECO:0000256" key="6">
    <source>
        <dbReference type="ARBA" id="ARBA00023125"/>
    </source>
</evidence>
<dbReference type="FunFam" id="3.40.50.300:FF:000901">
    <property type="entry name" value="Chromosome partition protein Smc"/>
    <property type="match status" value="1"/>
</dbReference>
<evidence type="ECO:0000256" key="5">
    <source>
        <dbReference type="ARBA" id="ARBA00023054"/>
    </source>
</evidence>
<dbReference type="Proteomes" id="UP000190814">
    <property type="component" value="Unassembled WGS sequence"/>
</dbReference>
<dbReference type="Gene3D" id="3.40.50.300">
    <property type="entry name" value="P-loop containing nucleotide triphosphate hydrolases"/>
    <property type="match status" value="2"/>
</dbReference>
<dbReference type="GO" id="GO:0006260">
    <property type="term" value="P:DNA replication"/>
    <property type="evidence" value="ECO:0007669"/>
    <property type="project" value="UniProtKB-UniRule"/>
</dbReference>
<dbReference type="AlphaFoldDB" id="A0A1T4V614"/>
<evidence type="ECO:0000256" key="1">
    <source>
        <dbReference type="ARBA" id="ARBA00004496"/>
    </source>
</evidence>
<dbReference type="RefSeq" id="WP_078765155.1">
    <property type="nucleotide sequence ID" value="NZ_FUXZ01000002.1"/>
</dbReference>
<feature type="binding site" evidence="7">
    <location>
        <begin position="32"/>
        <end position="39"/>
    </location>
    <ligand>
        <name>ATP</name>
        <dbReference type="ChEBI" id="CHEBI:30616"/>
    </ligand>
</feature>
<accession>A0A1T4V614</accession>
<comment type="domain">
    <text evidence="7">Contains large globular domains required for ATP hydrolysis at each terminus and a third globular domain forming a flexible hinge near the middle of the molecule. These domains are separated by coiled-coil structures.</text>
</comment>
<dbReference type="Pfam" id="PF02463">
    <property type="entry name" value="SMC_N"/>
    <property type="match status" value="1"/>
</dbReference>
<dbReference type="EMBL" id="FUXZ01000002">
    <property type="protein sequence ID" value="SKA60420.1"/>
    <property type="molecule type" value="Genomic_DNA"/>
</dbReference>
<dbReference type="InterPro" id="IPR027417">
    <property type="entry name" value="P-loop_NTPase"/>
</dbReference>
<dbReference type="GO" id="GO:0007062">
    <property type="term" value="P:sister chromatid cohesion"/>
    <property type="evidence" value="ECO:0007669"/>
    <property type="project" value="InterPro"/>
</dbReference>
<organism evidence="9 10">
    <name type="scientific">Eubacterium uniforme</name>
    <dbReference type="NCBI Taxonomy" id="39495"/>
    <lineage>
        <taxon>Bacteria</taxon>
        <taxon>Bacillati</taxon>
        <taxon>Bacillota</taxon>
        <taxon>Clostridia</taxon>
        <taxon>Eubacteriales</taxon>
        <taxon>Eubacteriaceae</taxon>
        <taxon>Eubacterium</taxon>
    </lineage>
</organism>
<evidence type="ECO:0000256" key="2">
    <source>
        <dbReference type="ARBA" id="ARBA00022490"/>
    </source>
</evidence>
<feature type="domain" description="SMC hinge" evidence="8">
    <location>
        <begin position="521"/>
        <end position="639"/>
    </location>
</feature>
<dbReference type="InterPro" id="IPR024704">
    <property type="entry name" value="SMC"/>
</dbReference>
<evidence type="ECO:0000313" key="10">
    <source>
        <dbReference type="Proteomes" id="UP000190814"/>
    </source>
</evidence>
<dbReference type="InterPro" id="IPR011890">
    <property type="entry name" value="SMC_prok"/>
</dbReference>
<dbReference type="GO" id="GO:0030261">
    <property type="term" value="P:chromosome condensation"/>
    <property type="evidence" value="ECO:0007669"/>
    <property type="project" value="InterPro"/>
</dbReference>
<dbReference type="HAMAP" id="MF_01894">
    <property type="entry name" value="Smc_prok"/>
    <property type="match status" value="1"/>
</dbReference>
<dbReference type="OrthoDB" id="9808768at2"/>
<dbReference type="GO" id="GO:0005694">
    <property type="term" value="C:chromosome"/>
    <property type="evidence" value="ECO:0007669"/>
    <property type="project" value="InterPro"/>
</dbReference>
<keyword evidence="2 7" id="KW-0963">Cytoplasm</keyword>
<keyword evidence="3 7" id="KW-0547">Nucleotide-binding</keyword>
<keyword evidence="4 7" id="KW-0067">ATP-binding</keyword>
<dbReference type="GO" id="GO:0016887">
    <property type="term" value="F:ATP hydrolysis activity"/>
    <property type="evidence" value="ECO:0007669"/>
    <property type="project" value="InterPro"/>
</dbReference>
<feature type="coiled-coil region" evidence="7">
    <location>
        <begin position="750"/>
        <end position="805"/>
    </location>
</feature>
<reference evidence="9 10" key="1">
    <citation type="submission" date="2017-02" db="EMBL/GenBank/DDBJ databases">
        <authorList>
            <person name="Peterson S.W."/>
        </authorList>
    </citation>
    <scope>NUCLEOTIDE SEQUENCE [LARGE SCALE GENOMIC DNA]</scope>
    <source>
        <strain evidence="9 10">ATCC 35992</strain>
    </source>
</reference>
<evidence type="ECO:0000259" key="8">
    <source>
        <dbReference type="SMART" id="SM00968"/>
    </source>
</evidence>
<comment type="subcellular location">
    <subcellularLocation>
        <location evidence="1 7">Cytoplasm</location>
    </subcellularLocation>
</comment>
<dbReference type="PIRSF" id="PIRSF005719">
    <property type="entry name" value="SMC"/>
    <property type="match status" value="1"/>
</dbReference>
<evidence type="ECO:0000256" key="4">
    <source>
        <dbReference type="ARBA" id="ARBA00022840"/>
    </source>
</evidence>
<keyword evidence="5 7" id="KW-0175">Coiled coil</keyword>
<dbReference type="Pfam" id="PF06470">
    <property type="entry name" value="SMC_hinge"/>
    <property type="match status" value="1"/>
</dbReference>
<comment type="subunit">
    <text evidence="7">Homodimer.</text>
</comment>
<dbReference type="CDD" id="cd03278">
    <property type="entry name" value="ABC_SMC_barmotin"/>
    <property type="match status" value="1"/>
</dbReference>
<keyword evidence="6 7" id="KW-0238">DNA-binding</keyword>
<feature type="coiled-coil region" evidence="7">
    <location>
        <begin position="262"/>
        <end position="485"/>
    </location>
</feature>
<feature type="coiled-coil region" evidence="7">
    <location>
        <begin position="869"/>
        <end position="931"/>
    </location>
</feature>
<dbReference type="Gene3D" id="1.20.1060.20">
    <property type="match status" value="1"/>
</dbReference>
<dbReference type="PANTHER" id="PTHR43977">
    <property type="entry name" value="STRUCTURAL MAINTENANCE OF CHROMOSOMES PROTEIN 3"/>
    <property type="match status" value="1"/>
</dbReference>
<evidence type="ECO:0000256" key="7">
    <source>
        <dbReference type="HAMAP-Rule" id="MF_01894"/>
    </source>
</evidence>
<keyword evidence="10" id="KW-1185">Reference proteome</keyword>